<evidence type="ECO:0000256" key="3">
    <source>
        <dbReference type="ARBA" id="ARBA00022576"/>
    </source>
</evidence>
<dbReference type="Gene3D" id="3.40.640.10">
    <property type="entry name" value="Type I PLP-dependent aspartate aminotransferase-like (Major domain)"/>
    <property type="match status" value="1"/>
</dbReference>
<dbReference type="PATRIC" id="fig|1293439.3.peg.2448"/>
<dbReference type="RefSeq" id="WP_046138738.1">
    <property type="nucleotide sequence ID" value="NZ_LANJ01000020.1"/>
</dbReference>
<dbReference type="GO" id="GO:0004760">
    <property type="term" value="F:L-serine-pyruvate transaminase activity"/>
    <property type="evidence" value="ECO:0007669"/>
    <property type="project" value="TreeGrafter"/>
</dbReference>
<dbReference type="Pfam" id="PF00266">
    <property type="entry name" value="Aminotran_5"/>
    <property type="match status" value="1"/>
</dbReference>
<protein>
    <submittedName>
        <fullName evidence="9">Aspartate aminotransferase</fullName>
    </submittedName>
</protein>
<accession>A0A0F5Q9H1</accession>
<dbReference type="OrthoDB" id="389074at2"/>
<dbReference type="InterPro" id="IPR015422">
    <property type="entry name" value="PyrdxlP-dep_Trfase_small"/>
</dbReference>
<dbReference type="SUPFAM" id="SSF53383">
    <property type="entry name" value="PLP-dependent transferases"/>
    <property type="match status" value="1"/>
</dbReference>
<dbReference type="STRING" id="1293439.WH87_13575"/>
<dbReference type="PANTHER" id="PTHR21152:SF24">
    <property type="entry name" value="ALANINE--GLYOXYLATE AMINOTRANSFERASE 1"/>
    <property type="match status" value="1"/>
</dbReference>
<evidence type="ECO:0000256" key="6">
    <source>
        <dbReference type="PIRSR" id="PIRSR000524-1"/>
    </source>
</evidence>
<dbReference type="Proteomes" id="UP000033411">
    <property type="component" value="Unassembled WGS sequence"/>
</dbReference>
<dbReference type="EMBL" id="LANJ01000020">
    <property type="protein sequence ID" value="KKC36664.1"/>
    <property type="molecule type" value="Genomic_DNA"/>
</dbReference>
<keyword evidence="5 7" id="KW-0663">Pyridoxal phosphate</keyword>
<keyword evidence="3 9" id="KW-0032">Aminotransferase</keyword>
<gene>
    <name evidence="9" type="ORF">WH87_13575</name>
</gene>
<dbReference type="InterPro" id="IPR000192">
    <property type="entry name" value="Aminotrans_V_dom"/>
</dbReference>
<dbReference type="InterPro" id="IPR015424">
    <property type="entry name" value="PyrdxlP-dep_Trfase"/>
</dbReference>
<comment type="similarity">
    <text evidence="2">Belongs to the class-V pyridoxal-phosphate-dependent aminotransferase family.</text>
</comment>
<sequence>MPFTAPSSLLDLPPFPADGYADIADRMGALLGTRNDVLLVQGEAIIALEAVASSLAQPGLGAINIITSPYGGLFGGWLRRGGAYVTDVVAEAGLPVTVEAVKSALDARPEAKLLAIVHAESASGIINPLEEIVALTKARGVVTVVDAVASFGGHALDVDGLGVDLVVTGPQKSLAGSAGLSVIGISPKAWALGSHEAAPVNSVLSLLDHKRLWLETGRGVLPGMPSALEFWALRAALERFEAEGLDAAIARHHLAAEATRAGVRALGLTPWVDAAQASDLVTTVRLPDGLTVGQVLQAADAAGLSGGVGPVAEHLVRLNHTGQNAQRDVVRANIAALGRAVAGDIEAGLVAVDGVYGIAA</sequence>
<feature type="domain" description="Aminotransferase class V" evidence="8">
    <location>
        <begin position="79"/>
        <end position="296"/>
    </location>
</feature>
<evidence type="ECO:0000256" key="1">
    <source>
        <dbReference type="ARBA" id="ARBA00001933"/>
    </source>
</evidence>
<evidence type="ECO:0000256" key="5">
    <source>
        <dbReference type="ARBA" id="ARBA00022898"/>
    </source>
</evidence>
<comment type="caution">
    <text evidence="9">The sequence shown here is derived from an EMBL/GenBank/DDBJ whole genome shotgun (WGS) entry which is preliminary data.</text>
</comment>
<evidence type="ECO:0000256" key="7">
    <source>
        <dbReference type="PIRSR" id="PIRSR000524-50"/>
    </source>
</evidence>
<dbReference type="Gene3D" id="3.90.1150.10">
    <property type="entry name" value="Aspartate Aminotransferase, domain 1"/>
    <property type="match status" value="1"/>
</dbReference>
<dbReference type="InterPro" id="IPR015421">
    <property type="entry name" value="PyrdxlP-dep_Trfase_major"/>
</dbReference>
<evidence type="ECO:0000256" key="4">
    <source>
        <dbReference type="ARBA" id="ARBA00022679"/>
    </source>
</evidence>
<keyword evidence="10" id="KW-1185">Reference proteome</keyword>
<evidence type="ECO:0000313" key="10">
    <source>
        <dbReference type="Proteomes" id="UP000033411"/>
    </source>
</evidence>
<dbReference type="GO" id="GO:0019265">
    <property type="term" value="P:glycine biosynthetic process, by transamination of glyoxylate"/>
    <property type="evidence" value="ECO:0007669"/>
    <property type="project" value="TreeGrafter"/>
</dbReference>
<dbReference type="InterPro" id="IPR024169">
    <property type="entry name" value="SP_NH2Trfase/AEP_transaminase"/>
</dbReference>
<dbReference type="PIRSF" id="PIRSF000524">
    <property type="entry name" value="SPT"/>
    <property type="match status" value="1"/>
</dbReference>
<feature type="binding site" evidence="6">
    <location>
        <position position="317"/>
    </location>
    <ligand>
        <name>substrate</name>
    </ligand>
</feature>
<dbReference type="GO" id="GO:0008453">
    <property type="term" value="F:alanine-glyoxylate transaminase activity"/>
    <property type="evidence" value="ECO:0007669"/>
    <property type="project" value="TreeGrafter"/>
</dbReference>
<evidence type="ECO:0000313" key="9">
    <source>
        <dbReference type="EMBL" id="KKC36664.1"/>
    </source>
</evidence>
<name>A0A0F5Q9H1_9HYPH</name>
<keyword evidence="4 9" id="KW-0808">Transferase</keyword>
<dbReference type="AlphaFoldDB" id="A0A0F5Q9H1"/>
<organism evidence="9 10">
    <name type="scientific">Devosia epidermidihirudinis</name>
    <dbReference type="NCBI Taxonomy" id="1293439"/>
    <lineage>
        <taxon>Bacteria</taxon>
        <taxon>Pseudomonadati</taxon>
        <taxon>Pseudomonadota</taxon>
        <taxon>Alphaproteobacteria</taxon>
        <taxon>Hyphomicrobiales</taxon>
        <taxon>Devosiaceae</taxon>
        <taxon>Devosia</taxon>
    </lineage>
</organism>
<dbReference type="PANTHER" id="PTHR21152">
    <property type="entry name" value="AMINOTRANSFERASE CLASS V"/>
    <property type="match status" value="1"/>
</dbReference>
<feature type="modified residue" description="N6-(pyridoxal phosphate)lysine" evidence="7">
    <location>
        <position position="172"/>
    </location>
</feature>
<evidence type="ECO:0000256" key="2">
    <source>
        <dbReference type="ARBA" id="ARBA00009236"/>
    </source>
</evidence>
<evidence type="ECO:0000259" key="8">
    <source>
        <dbReference type="Pfam" id="PF00266"/>
    </source>
</evidence>
<comment type="cofactor">
    <cofactor evidence="1 7">
        <name>pyridoxal 5'-phosphate</name>
        <dbReference type="ChEBI" id="CHEBI:597326"/>
    </cofactor>
</comment>
<proteinExistence type="inferred from homology"/>
<reference evidence="9 10" key="1">
    <citation type="submission" date="2015-03" db="EMBL/GenBank/DDBJ databases">
        <authorList>
            <person name="Lepp D."/>
            <person name="Hassan Y.I."/>
            <person name="Li X.-Z."/>
            <person name="Zhou T."/>
        </authorList>
    </citation>
    <scope>NUCLEOTIDE SEQUENCE [LARGE SCALE GENOMIC DNA]</scope>
    <source>
        <strain evidence="9 10">E84</strain>
    </source>
</reference>